<protein>
    <submittedName>
        <fullName evidence="5">Pectin esterase</fullName>
    </submittedName>
</protein>
<accession>A0A4R0MZ25</accession>
<name>A0A4R0MZ25_9SPHI</name>
<dbReference type="InterPro" id="IPR000070">
    <property type="entry name" value="Pectinesterase_cat"/>
</dbReference>
<dbReference type="GO" id="GO:0009279">
    <property type="term" value="C:cell outer membrane"/>
    <property type="evidence" value="ECO:0007669"/>
    <property type="project" value="TreeGrafter"/>
</dbReference>
<proteinExistence type="inferred from homology"/>
<gene>
    <name evidence="5" type="ORF">EZ444_18905</name>
</gene>
<comment type="caution">
    <text evidence="5">The sequence shown here is derived from an EMBL/GenBank/DDBJ whole genome shotgun (WGS) entry which is preliminary data.</text>
</comment>
<evidence type="ECO:0000313" key="5">
    <source>
        <dbReference type="EMBL" id="TCC92555.1"/>
    </source>
</evidence>
<feature type="domain" description="Pectinesterase catalytic" evidence="4">
    <location>
        <begin position="32"/>
        <end position="317"/>
    </location>
</feature>
<sequence length="323" mass="35609">MSCEKEVKYSLPKYIPPVEVVVPPDNSAKPDKTVAKDGAGDYTTLQAAIDAAPNNGTKYYLIAIKNGVYKEVLTIPKNKNYIHFKGEDKEKTVLTFDNYSERLDGNGIKYGTSGSASVFIKADYFKAENLTFENTAGIDAGQALAINIGGNFSAFNNCRFLAFQDTYYAADNTIQYLKDCYIAGTVDYMFGGSTAVFDRCTLHSLRSGYITAASTPAGKKYGYVYLNCKLTGTSGTASVHLGRPWRPNANVVFVNCEMAGHIKPEGWNNWGDVANEATAFYAEYKSTGDGYKAGQRQSWSKQLTDEQVKEYTLEKILGTWKPF</sequence>
<dbReference type="PANTHER" id="PTHR31321:SF57">
    <property type="entry name" value="PECTINESTERASE 53-RELATED"/>
    <property type="match status" value="1"/>
</dbReference>
<evidence type="ECO:0000313" key="6">
    <source>
        <dbReference type="Proteomes" id="UP000291117"/>
    </source>
</evidence>
<dbReference type="Gene3D" id="2.160.20.10">
    <property type="entry name" value="Single-stranded right-handed beta-helix, Pectin lyase-like"/>
    <property type="match status" value="1"/>
</dbReference>
<organism evidence="5 6">
    <name type="scientific">Pedobacter hiemivivus</name>
    <dbReference type="NCBI Taxonomy" id="2530454"/>
    <lineage>
        <taxon>Bacteria</taxon>
        <taxon>Pseudomonadati</taxon>
        <taxon>Bacteroidota</taxon>
        <taxon>Sphingobacteriia</taxon>
        <taxon>Sphingobacteriales</taxon>
        <taxon>Sphingobacteriaceae</taxon>
        <taxon>Pedobacter</taxon>
    </lineage>
</organism>
<dbReference type="AlphaFoldDB" id="A0A4R0MZ25"/>
<evidence type="ECO:0000259" key="4">
    <source>
        <dbReference type="Pfam" id="PF01095"/>
    </source>
</evidence>
<evidence type="ECO:0000256" key="3">
    <source>
        <dbReference type="ARBA" id="ARBA00023085"/>
    </source>
</evidence>
<dbReference type="InterPro" id="IPR011050">
    <property type="entry name" value="Pectin_lyase_fold/virulence"/>
</dbReference>
<dbReference type="GO" id="GO:0030599">
    <property type="term" value="F:pectinesterase activity"/>
    <property type="evidence" value="ECO:0007669"/>
    <property type="project" value="InterPro"/>
</dbReference>
<dbReference type="GO" id="GO:0042545">
    <property type="term" value="P:cell wall modification"/>
    <property type="evidence" value="ECO:0007669"/>
    <property type="project" value="InterPro"/>
</dbReference>
<dbReference type="Pfam" id="PF01095">
    <property type="entry name" value="Pectinesterase"/>
    <property type="match status" value="1"/>
</dbReference>
<keyword evidence="6" id="KW-1185">Reference proteome</keyword>
<dbReference type="Proteomes" id="UP000291117">
    <property type="component" value="Unassembled WGS sequence"/>
</dbReference>
<evidence type="ECO:0000256" key="2">
    <source>
        <dbReference type="ARBA" id="ARBA00022801"/>
    </source>
</evidence>
<keyword evidence="2" id="KW-0378">Hydrolase</keyword>
<comment type="similarity">
    <text evidence="1">Belongs to the pectinesterase family.</text>
</comment>
<dbReference type="EMBL" id="SJSM01000014">
    <property type="protein sequence ID" value="TCC92555.1"/>
    <property type="molecule type" value="Genomic_DNA"/>
</dbReference>
<keyword evidence="3" id="KW-0063">Aspartyl esterase</keyword>
<evidence type="ECO:0000256" key="1">
    <source>
        <dbReference type="ARBA" id="ARBA00008891"/>
    </source>
</evidence>
<dbReference type="InterPro" id="IPR012334">
    <property type="entry name" value="Pectin_lyas_fold"/>
</dbReference>
<dbReference type="SUPFAM" id="SSF51126">
    <property type="entry name" value="Pectin lyase-like"/>
    <property type="match status" value="1"/>
</dbReference>
<dbReference type="PANTHER" id="PTHR31321">
    <property type="entry name" value="ACYL-COA THIOESTER HYDROLASE YBHC-RELATED"/>
    <property type="match status" value="1"/>
</dbReference>
<reference evidence="5 6" key="1">
    <citation type="submission" date="2019-02" db="EMBL/GenBank/DDBJ databases">
        <title>Pedobacter sp. RP-3-8 sp. nov., isolated from Arctic soil.</title>
        <authorList>
            <person name="Dahal R.H."/>
        </authorList>
    </citation>
    <scope>NUCLEOTIDE SEQUENCE [LARGE SCALE GENOMIC DNA]</scope>
    <source>
        <strain evidence="5 6">RP-3-8</strain>
    </source>
</reference>
<dbReference type="OrthoDB" id="9804686at2"/>